<dbReference type="GO" id="GO:0030288">
    <property type="term" value="C:outer membrane-bounded periplasmic space"/>
    <property type="evidence" value="ECO:0007669"/>
    <property type="project" value="TreeGrafter"/>
</dbReference>
<accession>A0A1M4SZ08</accession>
<dbReference type="Gene3D" id="3.40.630.40">
    <property type="entry name" value="Zn-dependent exopeptidases"/>
    <property type="match status" value="1"/>
</dbReference>
<comment type="catalytic activity">
    <reaction evidence="1">
        <text>Hydrolyzes the link between N-acetylmuramoyl residues and L-amino acid residues in certain cell-wall glycopeptides.</text>
        <dbReference type="EC" id="3.5.1.28"/>
    </reaction>
</comment>
<dbReference type="Pfam" id="PF01520">
    <property type="entry name" value="Amidase_3"/>
    <property type="match status" value="1"/>
</dbReference>
<keyword evidence="3" id="KW-0378">Hydrolase</keyword>
<dbReference type="PANTHER" id="PTHR30404:SF0">
    <property type="entry name" value="N-ACETYLMURAMOYL-L-ALANINE AMIDASE AMIC"/>
    <property type="match status" value="1"/>
</dbReference>
<evidence type="ECO:0000256" key="1">
    <source>
        <dbReference type="ARBA" id="ARBA00001561"/>
    </source>
</evidence>
<feature type="domain" description="MurNAc-LAA" evidence="4">
    <location>
        <begin position="90"/>
        <end position="247"/>
    </location>
</feature>
<dbReference type="EMBL" id="FQTW01000001">
    <property type="protein sequence ID" value="SHE37446.1"/>
    <property type="molecule type" value="Genomic_DNA"/>
</dbReference>
<dbReference type="OrthoDB" id="9806267at2"/>
<dbReference type="InterPro" id="IPR050695">
    <property type="entry name" value="N-acetylmuramoyl_amidase_3"/>
</dbReference>
<dbReference type="SMART" id="SM00646">
    <property type="entry name" value="Ami_3"/>
    <property type="match status" value="1"/>
</dbReference>
<evidence type="ECO:0000313" key="5">
    <source>
        <dbReference type="EMBL" id="SHE37446.1"/>
    </source>
</evidence>
<name>A0A1M4SZ08_9FLAO</name>
<evidence type="ECO:0000256" key="3">
    <source>
        <dbReference type="ARBA" id="ARBA00022801"/>
    </source>
</evidence>
<organism evidence="5 6">
    <name type="scientific">Psychroflexus salarius</name>
    <dbReference type="NCBI Taxonomy" id="1155689"/>
    <lineage>
        <taxon>Bacteria</taxon>
        <taxon>Pseudomonadati</taxon>
        <taxon>Bacteroidota</taxon>
        <taxon>Flavobacteriia</taxon>
        <taxon>Flavobacteriales</taxon>
        <taxon>Flavobacteriaceae</taxon>
        <taxon>Psychroflexus</taxon>
    </lineage>
</organism>
<dbReference type="PANTHER" id="PTHR30404">
    <property type="entry name" value="N-ACETYLMURAMOYL-L-ALANINE AMIDASE"/>
    <property type="match status" value="1"/>
</dbReference>
<sequence length="361" mass="40641">MKLIHIVLFLFFLIISPIGNQLFAQNETFKIVLDAGHGGDDPGNTGNGYNEKDIALKIVLKVGQLLEDYQDIELIYTRKTDVFIPLHKRAHIANDAKADLFVSVHCNAHTSSAYGAETFVLGLHRNKDNLEIAMKENSVIKLEEDYKVKYDGFNPESPESYIIFSLMQEEFLDQSILVANYVQKQFTGVLNRKNRKVKQAGFLVLRETYMPSILVETGFLTNKAEGRFLNSKTGQTKMAEAIVDGLINYKNIINLESLDAQIAGMQVEAKDLTEDKQGYTFKVQLAASSKKIETKPYNFKGLDLISRLKVGNIYKYFYGEAKNYLDAKSLKDKAESKSFKGAFIVAFNKSGQIVSIQEALK</sequence>
<dbReference type="SUPFAM" id="SSF53187">
    <property type="entry name" value="Zn-dependent exopeptidases"/>
    <property type="match status" value="1"/>
</dbReference>
<dbReference type="STRING" id="1155689.SAMN05444278_101401"/>
<evidence type="ECO:0000313" key="6">
    <source>
        <dbReference type="Proteomes" id="UP000184462"/>
    </source>
</evidence>
<dbReference type="GO" id="GO:0008745">
    <property type="term" value="F:N-acetylmuramoyl-L-alanine amidase activity"/>
    <property type="evidence" value="ECO:0007669"/>
    <property type="project" value="UniProtKB-EC"/>
</dbReference>
<dbReference type="AlphaFoldDB" id="A0A1M4SZ08"/>
<dbReference type="EC" id="3.5.1.28" evidence="2"/>
<dbReference type="CDD" id="cd02696">
    <property type="entry name" value="MurNAc-LAA"/>
    <property type="match status" value="1"/>
</dbReference>
<evidence type="ECO:0000259" key="4">
    <source>
        <dbReference type="SMART" id="SM00646"/>
    </source>
</evidence>
<reference evidence="5 6" key="1">
    <citation type="submission" date="2016-11" db="EMBL/GenBank/DDBJ databases">
        <authorList>
            <person name="Jaros S."/>
            <person name="Januszkiewicz K."/>
            <person name="Wedrychowicz H."/>
        </authorList>
    </citation>
    <scope>NUCLEOTIDE SEQUENCE [LARGE SCALE GENOMIC DNA]</scope>
    <source>
        <strain evidence="5 6">DSM 25661</strain>
    </source>
</reference>
<proteinExistence type="predicted"/>
<dbReference type="Proteomes" id="UP000184462">
    <property type="component" value="Unassembled WGS sequence"/>
</dbReference>
<dbReference type="RefSeq" id="WP_073191307.1">
    <property type="nucleotide sequence ID" value="NZ_FQTW01000001.1"/>
</dbReference>
<keyword evidence="6" id="KW-1185">Reference proteome</keyword>
<dbReference type="GO" id="GO:0009253">
    <property type="term" value="P:peptidoglycan catabolic process"/>
    <property type="evidence" value="ECO:0007669"/>
    <property type="project" value="InterPro"/>
</dbReference>
<evidence type="ECO:0000256" key="2">
    <source>
        <dbReference type="ARBA" id="ARBA00011901"/>
    </source>
</evidence>
<gene>
    <name evidence="5" type="ORF">SAMN05444278_101401</name>
</gene>
<dbReference type="FunFam" id="3.40.630.40:FF:000005">
    <property type="entry name" value="N-acetylmuramoyl-L-alanine amidase (AmiA)"/>
    <property type="match status" value="1"/>
</dbReference>
<protein>
    <recommendedName>
        <fullName evidence="2">N-acetylmuramoyl-L-alanine amidase</fullName>
        <ecNumber evidence="2">3.5.1.28</ecNumber>
    </recommendedName>
</protein>
<dbReference type="InterPro" id="IPR002508">
    <property type="entry name" value="MurNAc-LAA_cat"/>
</dbReference>